<name>A0ABQ4DLK8_9CELL</name>
<protein>
    <recommendedName>
        <fullName evidence="3">DUF11 domain-containing protein</fullName>
    </recommendedName>
</protein>
<evidence type="ECO:0000313" key="2">
    <source>
        <dbReference type="Proteomes" id="UP000614741"/>
    </source>
</evidence>
<reference evidence="1 2" key="1">
    <citation type="submission" date="2021-01" db="EMBL/GenBank/DDBJ databases">
        <title>Whole genome shotgun sequence of Cellulomonas phragmiteti NBRC 110785.</title>
        <authorList>
            <person name="Komaki H."/>
            <person name="Tamura T."/>
        </authorList>
    </citation>
    <scope>NUCLEOTIDE SEQUENCE [LARGE SCALE GENOMIC DNA]</scope>
    <source>
        <strain evidence="1 2">NBRC 110785</strain>
    </source>
</reference>
<evidence type="ECO:0000313" key="1">
    <source>
        <dbReference type="EMBL" id="GIG40211.1"/>
    </source>
</evidence>
<dbReference type="EMBL" id="BONP01000010">
    <property type="protein sequence ID" value="GIG40211.1"/>
    <property type="molecule type" value="Genomic_DNA"/>
</dbReference>
<accession>A0ABQ4DLK8</accession>
<dbReference type="PROSITE" id="PS51257">
    <property type="entry name" value="PROKAR_LIPOPROTEIN"/>
    <property type="match status" value="1"/>
</dbReference>
<evidence type="ECO:0008006" key="3">
    <source>
        <dbReference type="Google" id="ProtNLM"/>
    </source>
</evidence>
<gene>
    <name evidence="1" type="ORF">Cph01nite_19730</name>
</gene>
<comment type="caution">
    <text evidence="1">The sequence shown here is derived from an EMBL/GenBank/DDBJ whole genome shotgun (WGS) entry which is preliminary data.</text>
</comment>
<dbReference type="Proteomes" id="UP000614741">
    <property type="component" value="Unassembled WGS sequence"/>
</dbReference>
<proteinExistence type="predicted"/>
<keyword evidence="2" id="KW-1185">Reference proteome</keyword>
<sequence>MRPSGMAAAGLGYGRRAAGRRAIALVTAVLVLAGCGDGGAGPVPPAVMTPGPLPSSVVLEVEVAQARTDRVARVVELQVRNTGPVDVTVTRARLTSDVVAGVSAAGREVPAGRMRRLRVPLGAAVCAGGTDVDPRARVELDVSTADGAGGTVVVTPTDETDDLRRIHGEDCAAAAVGAGLRVALADDLAVREVDGVPVADVTLVLEAVPGGPHVRLVSVRATTLLRPWGGTGQWAVDVGSAALPPDGRLVLPTVPARCDLHAIAEDKRGTVLGVQAVVDGAEQPLFHVAASDALRGALHAYVLAACGLPDDARTG</sequence>
<organism evidence="1 2">
    <name type="scientific">Cellulomonas phragmiteti</name>
    <dbReference type="NCBI Taxonomy" id="478780"/>
    <lineage>
        <taxon>Bacteria</taxon>
        <taxon>Bacillati</taxon>
        <taxon>Actinomycetota</taxon>
        <taxon>Actinomycetes</taxon>
        <taxon>Micrococcales</taxon>
        <taxon>Cellulomonadaceae</taxon>
        <taxon>Cellulomonas</taxon>
    </lineage>
</organism>